<organism evidence="1 2">
    <name type="scientific">Streptomyces collinus</name>
    <dbReference type="NCBI Taxonomy" id="42684"/>
    <lineage>
        <taxon>Bacteria</taxon>
        <taxon>Bacillati</taxon>
        <taxon>Actinomycetota</taxon>
        <taxon>Actinomycetes</taxon>
        <taxon>Kitasatosporales</taxon>
        <taxon>Streptomycetaceae</taxon>
        <taxon>Streptomyces</taxon>
    </lineage>
</organism>
<dbReference type="RefSeq" id="WP_388122762.1">
    <property type="nucleotide sequence ID" value="NZ_JBIAFB010000006.1"/>
</dbReference>
<accession>A0AA89Q9E8</accession>
<gene>
    <name evidence="1" type="ORF">HNR72_007166</name>
</gene>
<proteinExistence type="predicted"/>
<protein>
    <submittedName>
        <fullName evidence="1">Uncharacterized protein</fullName>
    </submittedName>
</protein>
<dbReference type="AlphaFoldDB" id="A0AA89Q9E8"/>
<name>A0AA89Q9E8_STRCU</name>
<keyword evidence="2" id="KW-1185">Reference proteome</keyword>
<reference evidence="1 2" key="1">
    <citation type="submission" date="2020-08" db="EMBL/GenBank/DDBJ databases">
        <title>Sequencing the genomes of 1000 actinobacteria strains.</title>
        <authorList>
            <person name="Klenk H.-P."/>
        </authorList>
    </citation>
    <scope>NUCLEOTIDE SEQUENCE [LARGE SCALE GENOMIC DNA]</scope>
    <source>
        <strain evidence="1 2">DSM 40129</strain>
    </source>
</reference>
<evidence type="ECO:0000313" key="1">
    <source>
        <dbReference type="EMBL" id="MBB5816138.1"/>
    </source>
</evidence>
<evidence type="ECO:0000313" key="2">
    <source>
        <dbReference type="Proteomes" id="UP000579531"/>
    </source>
</evidence>
<comment type="caution">
    <text evidence="1">The sequence shown here is derived from an EMBL/GenBank/DDBJ whole genome shotgun (WGS) entry which is preliminary data.</text>
</comment>
<dbReference type="EMBL" id="JACHLX010000001">
    <property type="protein sequence ID" value="MBB5816138.1"/>
    <property type="molecule type" value="Genomic_DNA"/>
</dbReference>
<sequence length="101" mass="10584">MPADYACQHAAERAAESADLLRVFLRSGRPGEGGAAVGFDDWPMGASALLVILSGLRAGTPGELAQWHARIGDRVREAVGPYVPGADGEHAPNSMRPCRCA</sequence>
<dbReference type="Proteomes" id="UP000579531">
    <property type="component" value="Unassembled WGS sequence"/>
</dbReference>